<feature type="compositionally biased region" description="Basic residues" evidence="6">
    <location>
        <begin position="378"/>
        <end position="392"/>
    </location>
</feature>
<feature type="region of interest" description="Disordered" evidence="6">
    <location>
        <begin position="134"/>
        <end position="155"/>
    </location>
</feature>
<evidence type="ECO:0008006" key="9">
    <source>
        <dbReference type="Google" id="ProtNLM"/>
    </source>
</evidence>
<evidence type="ECO:0000256" key="2">
    <source>
        <dbReference type="ARBA" id="ARBA00004604"/>
    </source>
</evidence>
<evidence type="ECO:0000313" key="7">
    <source>
        <dbReference type="EMBL" id="KAG7529911.1"/>
    </source>
</evidence>
<feature type="region of interest" description="Disordered" evidence="6">
    <location>
        <begin position="352"/>
        <end position="392"/>
    </location>
</feature>
<evidence type="ECO:0000256" key="4">
    <source>
        <dbReference type="ARBA" id="ARBA00022552"/>
    </source>
</evidence>
<dbReference type="GO" id="GO:0006364">
    <property type="term" value="P:rRNA processing"/>
    <property type="evidence" value="ECO:0007669"/>
    <property type="project" value="UniProtKB-KW"/>
</dbReference>
<keyword evidence="8" id="KW-1185">Reference proteome</keyword>
<protein>
    <recommendedName>
        <fullName evidence="9">U3 small nucleolar RNA-associated protein 11</fullName>
    </recommendedName>
</protein>
<comment type="similarity">
    <text evidence="3">Belongs to the UTP11 family.</text>
</comment>
<evidence type="ECO:0000256" key="6">
    <source>
        <dbReference type="SAM" id="MobiDB-lite"/>
    </source>
</evidence>
<dbReference type="Pfam" id="PF03998">
    <property type="entry name" value="Utp11"/>
    <property type="match status" value="1"/>
</dbReference>
<organism evidence="7 8">
    <name type="scientific">Filobasidium floriforme</name>
    <dbReference type="NCBI Taxonomy" id="5210"/>
    <lineage>
        <taxon>Eukaryota</taxon>
        <taxon>Fungi</taxon>
        <taxon>Dikarya</taxon>
        <taxon>Basidiomycota</taxon>
        <taxon>Agaricomycotina</taxon>
        <taxon>Tremellomycetes</taxon>
        <taxon>Filobasidiales</taxon>
        <taxon>Filobasidiaceae</taxon>
        <taxon>Filobasidium</taxon>
    </lineage>
</organism>
<dbReference type="PANTHER" id="PTHR12838">
    <property type="entry name" value="U3 SMALL NUCLEOLAR RNA-ASSOCIATED PROTEIN 11"/>
    <property type="match status" value="1"/>
</dbReference>
<gene>
    <name evidence="7" type="ORF">FFLO_05316</name>
</gene>
<evidence type="ECO:0000313" key="8">
    <source>
        <dbReference type="Proteomes" id="UP000812966"/>
    </source>
</evidence>
<feature type="compositionally biased region" description="Polar residues" evidence="6">
    <location>
        <begin position="236"/>
        <end position="248"/>
    </location>
</feature>
<accession>A0A8K0NLK1</accession>
<proteinExistence type="inferred from homology"/>
<dbReference type="AlphaFoldDB" id="A0A8K0NLK1"/>
<feature type="compositionally biased region" description="Acidic residues" evidence="6">
    <location>
        <begin position="261"/>
        <end position="280"/>
    </location>
</feature>
<evidence type="ECO:0000256" key="3">
    <source>
        <dbReference type="ARBA" id="ARBA00008105"/>
    </source>
</evidence>
<sequence>MAGSSIRNSVHRRNHKERAQPLARAKLGLLEKKKDYVLRARDYKSKKERLKRLREKAAFRNKDEFYWGMIKAKTQGGVHVQERSSSNTLGVDEVKLLKSQDAGYVRLAIAKDESKITALKTQLQVLTSLFPSLPSASNSDPDSWSDMYEGSADEDADELEDVDMETLEEAGLVARSNKVNVKGKGKETGQVGRGHTVFTDDKDELLEWEPTARASKPTPTESSTSESVEEVDLGWVTTNRRAPQSQSKSKSRVEEPSAIQSDEDEDEDEDDDVDEMGEIEVDVKRAEQKRVEKDLRREANQHRHLLLLELQQRLKRLTQLRSVLTQIELQKQMMGKGGVIKKKDAERIVLPSLRKGRMAREGKRDDNGDDDDADGRVVHHGKVMKWKAERKR</sequence>
<reference evidence="7" key="1">
    <citation type="submission" date="2020-04" db="EMBL/GenBank/DDBJ databases">
        <title>Analysis of mating type loci in Filobasidium floriforme.</title>
        <authorList>
            <person name="Nowrousian M."/>
        </authorList>
    </citation>
    <scope>NUCLEOTIDE SEQUENCE</scope>
    <source>
        <strain evidence="7">CBS 6242</strain>
    </source>
</reference>
<keyword evidence="5" id="KW-0539">Nucleus</keyword>
<evidence type="ECO:0000256" key="5">
    <source>
        <dbReference type="ARBA" id="ARBA00023242"/>
    </source>
</evidence>
<comment type="caution">
    <text evidence="7">The sequence shown here is derived from an EMBL/GenBank/DDBJ whole genome shotgun (WGS) entry which is preliminary data.</text>
</comment>
<keyword evidence="4" id="KW-0698">rRNA processing</keyword>
<dbReference type="Proteomes" id="UP000812966">
    <property type="component" value="Unassembled WGS sequence"/>
</dbReference>
<dbReference type="GO" id="GO:0032040">
    <property type="term" value="C:small-subunit processome"/>
    <property type="evidence" value="ECO:0007669"/>
    <property type="project" value="InterPro"/>
</dbReference>
<dbReference type="InterPro" id="IPR007144">
    <property type="entry name" value="SSU_processome_Utp11"/>
</dbReference>
<comment type="subcellular location">
    <subcellularLocation>
        <location evidence="2">Nucleus</location>
        <location evidence="2">Nucleolus</location>
    </subcellularLocation>
</comment>
<dbReference type="PANTHER" id="PTHR12838:SF0">
    <property type="entry name" value="U3 SMALL NUCLEOLAR RNA-ASSOCIATED PROTEIN 11-RELATED"/>
    <property type="match status" value="1"/>
</dbReference>
<name>A0A8K0NLK1_9TREE</name>
<feature type="compositionally biased region" description="Low complexity" evidence="6">
    <location>
        <begin position="217"/>
        <end position="226"/>
    </location>
</feature>
<comment type="function">
    <text evidence="1">Involved in nucleolar processing of pre-18S ribosomal RNA.</text>
</comment>
<dbReference type="EMBL" id="JABELV010000131">
    <property type="protein sequence ID" value="KAG7529911.1"/>
    <property type="molecule type" value="Genomic_DNA"/>
</dbReference>
<feature type="region of interest" description="Disordered" evidence="6">
    <location>
        <begin position="178"/>
        <end position="285"/>
    </location>
</feature>
<evidence type="ECO:0000256" key="1">
    <source>
        <dbReference type="ARBA" id="ARBA00004099"/>
    </source>
</evidence>